<keyword evidence="7" id="KW-0862">Zinc</keyword>
<reference evidence="13" key="1">
    <citation type="submission" date="2021-02" db="EMBL/GenBank/DDBJ databases">
        <authorList>
            <person name="Nowell W R."/>
        </authorList>
    </citation>
    <scope>NUCLEOTIDE SEQUENCE</scope>
</reference>
<dbReference type="Gene3D" id="3.90.70.10">
    <property type="entry name" value="Cysteine proteinases"/>
    <property type="match status" value="1"/>
</dbReference>
<keyword evidence="4 10" id="KW-0863">Zinc-finger</keyword>
<evidence type="ECO:0000256" key="10">
    <source>
        <dbReference type="PROSITE-ProRule" id="PRU00322"/>
    </source>
</evidence>
<evidence type="ECO:0000256" key="8">
    <source>
        <dbReference type="PIRSR" id="PIRSR622684-1"/>
    </source>
</evidence>
<organism evidence="13 14">
    <name type="scientific">Adineta steineri</name>
    <dbReference type="NCBI Taxonomy" id="433720"/>
    <lineage>
        <taxon>Eukaryota</taxon>
        <taxon>Metazoa</taxon>
        <taxon>Spiralia</taxon>
        <taxon>Gnathifera</taxon>
        <taxon>Rotifera</taxon>
        <taxon>Eurotatoria</taxon>
        <taxon>Bdelloidea</taxon>
        <taxon>Adinetida</taxon>
        <taxon>Adinetidae</taxon>
        <taxon>Adineta</taxon>
    </lineage>
</organism>
<proteinExistence type="inferred from homology"/>
<evidence type="ECO:0000256" key="6">
    <source>
        <dbReference type="ARBA" id="ARBA00022807"/>
    </source>
</evidence>
<feature type="active site" evidence="8">
    <location>
        <position position="168"/>
    </location>
</feature>
<feature type="active site" evidence="8">
    <location>
        <position position="326"/>
    </location>
</feature>
<evidence type="ECO:0000259" key="11">
    <source>
        <dbReference type="PROSITE" id="PS50199"/>
    </source>
</evidence>
<evidence type="ECO:0000256" key="3">
    <source>
        <dbReference type="ARBA" id="ARBA00022723"/>
    </source>
</evidence>
<name>A0A815RRA7_9BILA</name>
<evidence type="ECO:0000313" key="13">
    <source>
        <dbReference type="EMBL" id="CAF1480257.1"/>
    </source>
</evidence>
<dbReference type="InterPro" id="IPR000169">
    <property type="entry name" value="Pept_cys_AS"/>
</dbReference>
<gene>
    <name evidence="13" type="ORF">IZO911_LOCUS43945</name>
</gene>
<dbReference type="InterPro" id="IPR038765">
    <property type="entry name" value="Papain-like_cys_pep_sf"/>
</dbReference>
<comment type="similarity">
    <text evidence="1">Belongs to the peptidase C2 family.</text>
</comment>
<dbReference type="PANTHER" id="PTHR10183:SF382">
    <property type="entry name" value="CALPAIN-15"/>
    <property type="match status" value="1"/>
</dbReference>
<evidence type="ECO:0000256" key="1">
    <source>
        <dbReference type="ARBA" id="ARBA00007623"/>
    </source>
</evidence>
<evidence type="ECO:0000256" key="5">
    <source>
        <dbReference type="ARBA" id="ARBA00022801"/>
    </source>
</evidence>
<dbReference type="PROSITE" id="PS01358">
    <property type="entry name" value="ZF_RANBP2_1"/>
    <property type="match status" value="1"/>
</dbReference>
<dbReference type="Proteomes" id="UP000663860">
    <property type="component" value="Unassembled WGS sequence"/>
</dbReference>
<dbReference type="CDD" id="cd00044">
    <property type="entry name" value="CysPc"/>
    <property type="match status" value="1"/>
</dbReference>
<evidence type="ECO:0000313" key="14">
    <source>
        <dbReference type="Proteomes" id="UP000663860"/>
    </source>
</evidence>
<dbReference type="AlphaFoldDB" id="A0A815RRA7"/>
<keyword evidence="5" id="KW-0378">Hydrolase</keyword>
<dbReference type="PANTHER" id="PTHR10183">
    <property type="entry name" value="CALPAIN"/>
    <property type="match status" value="1"/>
</dbReference>
<evidence type="ECO:0000256" key="9">
    <source>
        <dbReference type="PROSITE-ProRule" id="PRU00239"/>
    </source>
</evidence>
<comment type="caution">
    <text evidence="9">Lacks conserved residue(s) required for the propagation of feature annotation.</text>
</comment>
<dbReference type="InterPro" id="IPR022684">
    <property type="entry name" value="Calpain_cysteine_protease"/>
</dbReference>
<sequence>MGVTVSQNHSHLPMRSTINQWAFKGPSTWHCTFCTSRNQNDRRYCNVCGKAKIILKHQESKTVNRKSIASMRPTSVSVRARRNEDKLDAENIFRDIILFCHQNNVSFVDDQFPPSFQSLGAHVSGNVTKWLRISEISPSSSTDHYVPWTICCSTPQPSDIQQGDLGNCWLLAALSLITERPSMLRHILLTQKVNPEGAYLVRLCHNGLWKTVILDDCFPCTEHNTLAFSKATKRQLYVPLIEKACAKLFGSYSSLRGGLTAEGLQLLTGAPCDRIKLSTSDEEKDIDITWTKLLSACESKLLIGTSTSRTNISTDEYHRARIRANHAFSVLFVTTLPTDPSRFLLIRDPHGNTDYSDRSIKSSIRTQLHSLYETHHSSGVFWISWPNFLHFFDSVTISTYASDYFDIREQAKFTRSPIQPVPAYYLYVGQTSSINISLIYHRPDRQLYNYHTQSFVLCDIEQESKNVGTHEIILQSCRGGFTNWTGTLKPGIYVLIPFSTSFWYDHINERERKTRDFTLVIYSSSQLNGTLINEPPTLLTDCLIAATLKYCNKSKIDEFSTFYSTLSRLPLKLFVAENKSKTHFLSVNMDITQAKNIRHSRYSFRTQDFIPPCHRQLICIVEWTNQDDQLAHLSYTHTLTLTEEWQNSIPYIDADQNDLHTPRAIPMSF</sequence>
<accession>A0A815RRA7</accession>
<keyword evidence="3" id="KW-0479">Metal-binding</keyword>
<evidence type="ECO:0000259" key="12">
    <source>
        <dbReference type="PROSITE" id="PS50203"/>
    </source>
</evidence>
<comment type="caution">
    <text evidence="13">The sequence shown here is derived from an EMBL/GenBank/DDBJ whole genome shotgun (WGS) entry which is preliminary data.</text>
</comment>
<dbReference type="PROSITE" id="PS00139">
    <property type="entry name" value="THIOL_PROTEASE_CYS"/>
    <property type="match status" value="1"/>
</dbReference>
<dbReference type="GO" id="GO:0006508">
    <property type="term" value="P:proteolysis"/>
    <property type="evidence" value="ECO:0007669"/>
    <property type="project" value="UniProtKB-KW"/>
</dbReference>
<evidence type="ECO:0000256" key="7">
    <source>
        <dbReference type="ARBA" id="ARBA00022833"/>
    </source>
</evidence>
<evidence type="ECO:0000256" key="2">
    <source>
        <dbReference type="ARBA" id="ARBA00022670"/>
    </source>
</evidence>
<dbReference type="PROSITE" id="PS50203">
    <property type="entry name" value="CALPAIN_CAT"/>
    <property type="match status" value="1"/>
</dbReference>
<dbReference type="PRINTS" id="PR00704">
    <property type="entry name" value="CALPAIN"/>
</dbReference>
<dbReference type="SMART" id="SM00230">
    <property type="entry name" value="CysPc"/>
    <property type="match status" value="1"/>
</dbReference>
<evidence type="ECO:0000256" key="4">
    <source>
        <dbReference type="ARBA" id="ARBA00022771"/>
    </source>
</evidence>
<dbReference type="Pfam" id="PF00648">
    <property type="entry name" value="Peptidase_C2"/>
    <property type="match status" value="1"/>
</dbReference>
<protein>
    <submittedName>
        <fullName evidence="13">Uncharacterized protein</fullName>
    </submittedName>
</protein>
<keyword evidence="6" id="KW-0788">Thiol protease</keyword>
<dbReference type="EMBL" id="CAJNOE010002376">
    <property type="protein sequence ID" value="CAF1480257.1"/>
    <property type="molecule type" value="Genomic_DNA"/>
</dbReference>
<dbReference type="InterPro" id="IPR001876">
    <property type="entry name" value="Znf_RanBP2"/>
</dbReference>
<dbReference type="GO" id="GO:0004198">
    <property type="term" value="F:calcium-dependent cysteine-type endopeptidase activity"/>
    <property type="evidence" value="ECO:0007669"/>
    <property type="project" value="InterPro"/>
</dbReference>
<dbReference type="GO" id="GO:0008270">
    <property type="term" value="F:zinc ion binding"/>
    <property type="evidence" value="ECO:0007669"/>
    <property type="project" value="UniProtKB-KW"/>
</dbReference>
<dbReference type="GO" id="GO:0005737">
    <property type="term" value="C:cytoplasm"/>
    <property type="evidence" value="ECO:0007669"/>
    <property type="project" value="TreeGrafter"/>
</dbReference>
<dbReference type="SUPFAM" id="SSF54001">
    <property type="entry name" value="Cysteine proteinases"/>
    <property type="match status" value="1"/>
</dbReference>
<feature type="domain" description="RanBP2-type" evidence="11">
    <location>
        <begin position="23"/>
        <end position="54"/>
    </location>
</feature>
<dbReference type="PROSITE" id="PS50199">
    <property type="entry name" value="ZF_RANBP2_2"/>
    <property type="match status" value="1"/>
</dbReference>
<keyword evidence="2" id="KW-0645">Protease</keyword>
<feature type="domain" description="Calpain catalytic" evidence="12">
    <location>
        <begin position="106"/>
        <end position="401"/>
    </location>
</feature>
<dbReference type="InterPro" id="IPR001300">
    <property type="entry name" value="Peptidase_C2_calpain_cat"/>
</dbReference>